<dbReference type="EMBL" id="CM042045">
    <property type="protein sequence ID" value="KAI3682723.1"/>
    <property type="molecule type" value="Genomic_DNA"/>
</dbReference>
<proteinExistence type="predicted"/>
<accession>A0ACB8YC72</accession>
<protein>
    <submittedName>
        <fullName evidence="1">Uncharacterized protein</fullName>
    </submittedName>
</protein>
<reference evidence="2" key="1">
    <citation type="journal article" date="2022" name="Mol. Ecol. Resour.">
        <title>The genomes of chicory, endive, great burdock and yacon provide insights into Asteraceae palaeo-polyploidization history and plant inulin production.</title>
        <authorList>
            <person name="Fan W."/>
            <person name="Wang S."/>
            <person name="Wang H."/>
            <person name="Wang A."/>
            <person name="Jiang F."/>
            <person name="Liu H."/>
            <person name="Zhao H."/>
            <person name="Xu D."/>
            <person name="Zhang Y."/>
        </authorList>
    </citation>
    <scope>NUCLEOTIDE SEQUENCE [LARGE SCALE GENOMIC DNA]</scope>
    <source>
        <strain evidence="2">cv. Yunnan</strain>
    </source>
</reference>
<gene>
    <name evidence="1" type="ORF">L1987_82916</name>
</gene>
<name>A0ACB8YC72_9ASTR</name>
<reference evidence="1 2" key="2">
    <citation type="journal article" date="2022" name="Mol. Ecol. Resour.">
        <title>The genomes of chicory, endive, great burdock and yacon provide insights into Asteraceae paleo-polyploidization history and plant inulin production.</title>
        <authorList>
            <person name="Fan W."/>
            <person name="Wang S."/>
            <person name="Wang H."/>
            <person name="Wang A."/>
            <person name="Jiang F."/>
            <person name="Liu H."/>
            <person name="Zhao H."/>
            <person name="Xu D."/>
            <person name="Zhang Y."/>
        </authorList>
    </citation>
    <scope>NUCLEOTIDE SEQUENCE [LARGE SCALE GENOMIC DNA]</scope>
    <source>
        <strain evidence="2">cv. Yunnan</strain>
        <tissue evidence="1">Leaves</tissue>
    </source>
</reference>
<organism evidence="1 2">
    <name type="scientific">Smallanthus sonchifolius</name>
    <dbReference type="NCBI Taxonomy" id="185202"/>
    <lineage>
        <taxon>Eukaryota</taxon>
        <taxon>Viridiplantae</taxon>
        <taxon>Streptophyta</taxon>
        <taxon>Embryophyta</taxon>
        <taxon>Tracheophyta</taxon>
        <taxon>Spermatophyta</taxon>
        <taxon>Magnoliopsida</taxon>
        <taxon>eudicotyledons</taxon>
        <taxon>Gunneridae</taxon>
        <taxon>Pentapetalae</taxon>
        <taxon>asterids</taxon>
        <taxon>campanulids</taxon>
        <taxon>Asterales</taxon>
        <taxon>Asteraceae</taxon>
        <taxon>Asteroideae</taxon>
        <taxon>Heliantheae alliance</taxon>
        <taxon>Millerieae</taxon>
        <taxon>Smallanthus</taxon>
    </lineage>
</organism>
<evidence type="ECO:0000313" key="2">
    <source>
        <dbReference type="Proteomes" id="UP001056120"/>
    </source>
</evidence>
<evidence type="ECO:0000313" key="1">
    <source>
        <dbReference type="EMBL" id="KAI3682723.1"/>
    </source>
</evidence>
<sequence>MMDLAGCERKKPSKPDDMAVGAPRAHQFLKEFSELPLDKMDLKHALQEVKRLKNGLQDDANNCKWLQQFL</sequence>
<comment type="caution">
    <text evidence="1">The sequence shown here is derived from an EMBL/GenBank/DDBJ whole genome shotgun (WGS) entry which is preliminary data.</text>
</comment>
<keyword evidence="2" id="KW-1185">Reference proteome</keyword>
<dbReference type="Proteomes" id="UP001056120">
    <property type="component" value="Linkage Group LG28"/>
</dbReference>